<dbReference type="GO" id="GO:0015833">
    <property type="term" value="P:peptide transport"/>
    <property type="evidence" value="ECO:0007669"/>
    <property type="project" value="TreeGrafter"/>
</dbReference>
<dbReference type="PANTHER" id="PTHR30290">
    <property type="entry name" value="PERIPLASMIC BINDING COMPONENT OF ABC TRANSPORTER"/>
    <property type="match status" value="1"/>
</dbReference>
<proteinExistence type="inferred from homology"/>
<dbReference type="EMBL" id="AJTX02000007">
    <property type="protein sequence ID" value="KKI98803.1"/>
    <property type="molecule type" value="Genomic_DNA"/>
</dbReference>
<comment type="subcellular location">
    <subcellularLocation>
        <location evidence="1">Cell membrane</location>
        <topology evidence="1">Lipid-anchor</topology>
    </subcellularLocation>
</comment>
<reference evidence="7" key="1">
    <citation type="submission" date="2012-04" db="EMBL/GenBank/DDBJ databases">
        <authorList>
            <person name="Borisov I.G."/>
            <person name="Ivanikova N.V."/>
            <person name="Pinevich A.V."/>
        </authorList>
    </citation>
    <scope>NUCLEOTIDE SEQUENCE</scope>
    <source>
        <strain evidence="7">CALU 1027</strain>
    </source>
</reference>
<name>A0A0M2PVV7_PROHO</name>
<dbReference type="Gene3D" id="3.10.105.10">
    <property type="entry name" value="Dipeptide-binding Protein, Domain 3"/>
    <property type="match status" value="1"/>
</dbReference>
<dbReference type="SUPFAM" id="SSF53850">
    <property type="entry name" value="Periplasmic binding protein-like II"/>
    <property type="match status" value="1"/>
</dbReference>
<evidence type="ECO:0000256" key="2">
    <source>
        <dbReference type="ARBA" id="ARBA00005695"/>
    </source>
</evidence>
<evidence type="ECO:0000313" key="7">
    <source>
        <dbReference type="EMBL" id="KKI98803.1"/>
    </source>
</evidence>
<dbReference type="STRING" id="317619.GCA_000332315_01754"/>
<dbReference type="InterPro" id="IPR023765">
    <property type="entry name" value="SBP_5_CS"/>
</dbReference>
<evidence type="ECO:0000259" key="6">
    <source>
        <dbReference type="Pfam" id="PF00496"/>
    </source>
</evidence>
<evidence type="ECO:0000313" key="8">
    <source>
        <dbReference type="Proteomes" id="UP000034681"/>
    </source>
</evidence>
<evidence type="ECO:0000256" key="4">
    <source>
        <dbReference type="ARBA" id="ARBA00022729"/>
    </source>
</evidence>
<dbReference type="AlphaFoldDB" id="A0A0M2PVV7"/>
<gene>
    <name evidence="7" type="ORF">PROH_18105</name>
</gene>
<keyword evidence="3" id="KW-0813">Transport</keyword>
<evidence type="ECO:0000256" key="1">
    <source>
        <dbReference type="ARBA" id="ARBA00004193"/>
    </source>
</evidence>
<dbReference type="CDD" id="cd08519">
    <property type="entry name" value="PBP2_NikA_DppA_OppA_like_20"/>
    <property type="match status" value="1"/>
</dbReference>
<feature type="domain" description="Solute-binding protein family 5" evidence="6">
    <location>
        <begin position="90"/>
        <end position="453"/>
    </location>
</feature>
<dbReference type="InterPro" id="IPR030678">
    <property type="entry name" value="Peptide/Ni-bd"/>
</dbReference>
<dbReference type="PANTHER" id="PTHR30290:SF10">
    <property type="entry name" value="PERIPLASMIC OLIGOPEPTIDE-BINDING PROTEIN-RELATED"/>
    <property type="match status" value="1"/>
</dbReference>
<dbReference type="InterPro" id="IPR039424">
    <property type="entry name" value="SBP_5"/>
</dbReference>
<dbReference type="Gene3D" id="3.40.190.10">
    <property type="entry name" value="Periplasmic binding protein-like II"/>
    <property type="match status" value="1"/>
</dbReference>
<keyword evidence="8" id="KW-1185">Reference proteome</keyword>
<feature type="signal peptide" evidence="5">
    <location>
        <begin position="1"/>
        <end position="30"/>
    </location>
</feature>
<protein>
    <submittedName>
        <fullName evidence="7">Peptide ABC transporter substrate-binding protein</fullName>
    </submittedName>
</protein>
<dbReference type="GO" id="GO:0043190">
    <property type="term" value="C:ATP-binding cassette (ABC) transporter complex"/>
    <property type="evidence" value="ECO:0007669"/>
    <property type="project" value="InterPro"/>
</dbReference>
<evidence type="ECO:0000256" key="3">
    <source>
        <dbReference type="ARBA" id="ARBA00022448"/>
    </source>
</evidence>
<dbReference type="Pfam" id="PF00496">
    <property type="entry name" value="SBP_bac_5"/>
    <property type="match status" value="1"/>
</dbReference>
<organism evidence="7 8">
    <name type="scientific">Prochlorothrix hollandica PCC 9006 = CALU 1027</name>
    <dbReference type="NCBI Taxonomy" id="317619"/>
    <lineage>
        <taxon>Bacteria</taxon>
        <taxon>Bacillati</taxon>
        <taxon>Cyanobacteriota</taxon>
        <taxon>Cyanophyceae</taxon>
        <taxon>Prochlorotrichales</taxon>
        <taxon>Prochlorotrichaceae</taxon>
        <taxon>Prochlorothrix</taxon>
    </lineage>
</organism>
<dbReference type="Proteomes" id="UP000034681">
    <property type="component" value="Unassembled WGS sequence"/>
</dbReference>
<comment type="caution">
    <text evidence="7">The sequence shown here is derived from an EMBL/GenBank/DDBJ whole genome shotgun (WGS) entry which is preliminary data.</text>
</comment>
<dbReference type="eggNOG" id="COG0747">
    <property type="taxonomic scope" value="Bacteria"/>
</dbReference>
<dbReference type="PROSITE" id="PS01040">
    <property type="entry name" value="SBP_BACTERIAL_5"/>
    <property type="match status" value="1"/>
</dbReference>
<keyword evidence="4 5" id="KW-0732">Signal</keyword>
<comment type="similarity">
    <text evidence="2">Belongs to the bacterial solute-binding protein 5 family.</text>
</comment>
<evidence type="ECO:0000256" key="5">
    <source>
        <dbReference type="SAM" id="SignalP"/>
    </source>
</evidence>
<dbReference type="GO" id="GO:1904680">
    <property type="term" value="F:peptide transmembrane transporter activity"/>
    <property type="evidence" value="ECO:0007669"/>
    <property type="project" value="TreeGrafter"/>
</dbReference>
<sequence>MPWPGAWFQRWQRFWLVMLGCCLLVVSCQGSDPSTVAPGETGVDAARITLGTTSKIRTLDPADSYEIISGNLLYNLGDRLYTNKPGTTDLEPQLATALPTISADGLTYTIPLREGVSFHDGTAFNAEAMAFSLQRFMDNGGQPSFLLTNVVESVAASAEFELTITLKSPFAAFPSLLSFAGLCAVSPTAYAKAQEFQPDTFVGTGPYRLVEVTTDGVKIDRVEDYWGTPAQNPGVNLQIFSSAANLFNALRTGSVDLAYQSLDPEQVKTLQEEATAGSLQVASSEGNGIHYLSVNVLSAPLDQLPVRQALAAAVDRQILSDRVFQGQVQPLYSLVPSSLSASVPAFQDRYGDSNPTLALDLLKQAGFSAENPAQIDFWYRSNISSNVLAATTLKAIIEDRLGGALVLNLQGVESATAYENLDKGAYPLFLLDWVPDFLDADNYLEPFLTCSEGSATTGCVAGASQYQGSFYYNDRVNQLISQQRQELDPAQRQAQLTEIQTIVATDVPFIPLWSNREFLFGQSSVQNMTLEPTQQVPFSPLQKQG</sequence>
<feature type="chain" id="PRO_5005639482" evidence="5">
    <location>
        <begin position="31"/>
        <end position="545"/>
    </location>
</feature>
<dbReference type="InterPro" id="IPR000914">
    <property type="entry name" value="SBP_5_dom"/>
</dbReference>
<accession>A0A0M2PVV7</accession>
<dbReference type="GO" id="GO:0042597">
    <property type="term" value="C:periplasmic space"/>
    <property type="evidence" value="ECO:0007669"/>
    <property type="project" value="UniProtKB-ARBA"/>
</dbReference>
<dbReference type="PIRSF" id="PIRSF002741">
    <property type="entry name" value="MppA"/>
    <property type="match status" value="1"/>
</dbReference>